<comment type="caution">
    <text evidence="1">The sequence shown here is derived from an EMBL/GenBank/DDBJ whole genome shotgun (WGS) entry which is preliminary data.</text>
</comment>
<accession>A0A6I4VZU5</accession>
<organism evidence="1 2">
    <name type="scientific">Shimazuella alba</name>
    <dbReference type="NCBI Taxonomy" id="2690964"/>
    <lineage>
        <taxon>Bacteria</taxon>
        <taxon>Bacillati</taxon>
        <taxon>Bacillota</taxon>
        <taxon>Bacilli</taxon>
        <taxon>Bacillales</taxon>
        <taxon>Thermoactinomycetaceae</taxon>
        <taxon>Shimazuella</taxon>
    </lineage>
</organism>
<sequence length="86" mass="10009">MNQKSYQCPLCNGFTTYTENCPKCHQQMVDYGPASFLLADYSPYRPIDDMKQNDGWIDNQTHKCPHEVYCPNCGFDKIDFISEQET</sequence>
<dbReference type="RefSeq" id="WP_160802834.1">
    <property type="nucleotide sequence ID" value="NZ_WUUL01000015.1"/>
</dbReference>
<gene>
    <name evidence="1" type="ORF">GSM42_17505</name>
</gene>
<dbReference type="EMBL" id="WUUL01000015">
    <property type="protein sequence ID" value="MXQ55480.1"/>
    <property type="molecule type" value="Genomic_DNA"/>
</dbReference>
<dbReference type="AlphaFoldDB" id="A0A6I4VZU5"/>
<protein>
    <submittedName>
        <fullName evidence="1">Uncharacterized protein</fullName>
    </submittedName>
</protein>
<name>A0A6I4VZU5_9BACL</name>
<dbReference type="Proteomes" id="UP000430692">
    <property type="component" value="Unassembled WGS sequence"/>
</dbReference>
<proteinExistence type="predicted"/>
<evidence type="ECO:0000313" key="1">
    <source>
        <dbReference type="EMBL" id="MXQ55480.1"/>
    </source>
</evidence>
<evidence type="ECO:0000313" key="2">
    <source>
        <dbReference type="Proteomes" id="UP000430692"/>
    </source>
</evidence>
<reference evidence="1 2" key="1">
    <citation type="submission" date="2019-12" db="EMBL/GenBank/DDBJ databases">
        <title>Whole-genome analyses of novel actinobacteria.</title>
        <authorList>
            <person name="Sahin N."/>
            <person name="Saygin H."/>
        </authorList>
    </citation>
    <scope>NUCLEOTIDE SEQUENCE [LARGE SCALE GENOMIC DNA]</scope>
    <source>
        <strain evidence="1 2">KC615</strain>
    </source>
</reference>
<keyword evidence="2" id="KW-1185">Reference proteome</keyword>